<accession>A0A127B7G0</accession>
<protein>
    <submittedName>
        <fullName evidence="2">DNA endonuclease</fullName>
    </submittedName>
</protein>
<dbReference type="PATRIC" id="fig|1609559.3.peg.178"/>
<keyword evidence="2" id="KW-0540">Nuclease</keyword>
<evidence type="ECO:0000313" key="2">
    <source>
        <dbReference type="EMBL" id="AMM53204.1"/>
    </source>
</evidence>
<dbReference type="OrthoDB" id="65293at2157"/>
<dbReference type="InterPro" id="IPR006142">
    <property type="entry name" value="INTEIN"/>
</dbReference>
<feature type="domain" description="DOD-type homing endonuclease" evidence="1">
    <location>
        <begin position="76"/>
        <end position="210"/>
    </location>
</feature>
<proteinExistence type="predicted"/>
<evidence type="ECO:0000259" key="1">
    <source>
        <dbReference type="PROSITE" id="PS50819"/>
    </source>
</evidence>
<sequence length="275" mass="31847">MRSLKDLSPQEVEKVREEVRRLRKEGLSYSKITEIIKEEYGVGISKATVMRWCKGESDPLRKVRRINFESPSLAYVVGVHLGDGSVSLDDRYRYRIRLKVVDREFAGAFAEALKDIGLRPSLYWENDSSRVGRWVVEAVSKELYMFLSGPREKLFEVAGRWPVEFLRGFFDSEGSVSISKKNPRKASITADNYDKDVLKLCRDLLEGMGIHSTVYLARKKGTKVVIRGQEYEYTSDLYRISIHRRSSVARFAELIGFTILRKQEKLAMFLQEYYS</sequence>
<dbReference type="InterPro" id="IPR004042">
    <property type="entry name" value="Intein_endonuc_central"/>
</dbReference>
<gene>
    <name evidence="2" type="ORF">TQ32_00865</name>
</gene>
<dbReference type="EMBL" id="CP010835">
    <property type="protein sequence ID" value="AMM53204.1"/>
    <property type="molecule type" value="Genomic_DNA"/>
</dbReference>
<evidence type="ECO:0000313" key="3">
    <source>
        <dbReference type="Proteomes" id="UP000070587"/>
    </source>
</evidence>
<keyword evidence="2" id="KW-0378">Hydrolase</keyword>
<name>A0A127B7G0_9EURY</name>
<dbReference type="Pfam" id="PF14528">
    <property type="entry name" value="LAGLIDADG_3"/>
    <property type="match status" value="2"/>
</dbReference>
<dbReference type="STRING" id="1609559.TQ32_00865"/>
<dbReference type="GO" id="GO:0016539">
    <property type="term" value="P:intein-mediated protein splicing"/>
    <property type="evidence" value="ECO:0007669"/>
    <property type="project" value="InterPro"/>
</dbReference>
<dbReference type="AlphaFoldDB" id="A0A127B7G0"/>
<dbReference type="Gene3D" id="3.10.28.10">
    <property type="entry name" value="Homing endonucleases"/>
    <property type="match status" value="1"/>
</dbReference>
<dbReference type="PROSITE" id="PS50819">
    <property type="entry name" value="INTEIN_ENDONUCLEASE"/>
    <property type="match status" value="1"/>
</dbReference>
<dbReference type="GO" id="GO:0004519">
    <property type="term" value="F:endonuclease activity"/>
    <property type="evidence" value="ECO:0007669"/>
    <property type="project" value="UniProtKB-KW"/>
</dbReference>
<dbReference type="KEGG" id="pyc:TQ32_00865"/>
<dbReference type="InterPro" id="IPR004860">
    <property type="entry name" value="LAGLIDADG_dom"/>
</dbReference>
<reference evidence="3" key="1">
    <citation type="submission" date="2015-02" db="EMBL/GenBank/DDBJ databases">
        <title>Pyrococcus kukulkanii sp. nov., a novel hyperthermophilic archaeon isolated from a deep-sea hydrothermal vent at the Guaymas Basin.</title>
        <authorList>
            <person name="Oger P.M."/>
            <person name="Callac N."/>
            <person name="Jebbar M."/>
            <person name="Godfroy A."/>
        </authorList>
    </citation>
    <scope>NUCLEOTIDE SEQUENCE [LARGE SCALE GENOMIC DNA]</scope>
    <source>
        <strain evidence="3">NCB100</strain>
    </source>
</reference>
<dbReference type="Proteomes" id="UP000070587">
    <property type="component" value="Chromosome"/>
</dbReference>
<reference evidence="2 3" key="2">
    <citation type="journal article" date="2016" name="Int. J. Syst. Evol. Microbiol.">
        <title>Pyrococcus kukulkanii sp. nov., a hyperthermophilic, piezophilic archaeon isolated from a deep-sea hydrothermal vent.</title>
        <authorList>
            <person name="Callac N."/>
            <person name="Oger P."/>
            <person name="Lesongeur F."/>
            <person name="Rattray J.E."/>
            <person name="Vannier P."/>
            <person name="Michoud G."/>
            <person name="Beauverger M."/>
            <person name="Gayet N."/>
            <person name="Rouxel O."/>
            <person name="Jebbar M."/>
            <person name="Godfroy A."/>
        </authorList>
    </citation>
    <scope>NUCLEOTIDE SEQUENCE [LARGE SCALE GENOMIC DNA]</scope>
    <source>
        <strain evidence="2 3">NCB100</strain>
    </source>
</reference>
<organism evidence="2 3">
    <name type="scientific">Pyrococcus kukulkanii</name>
    <dbReference type="NCBI Taxonomy" id="1609559"/>
    <lineage>
        <taxon>Archaea</taxon>
        <taxon>Methanobacteriati</taxon>
        <taxon>Methanobacteriota</taxon>
        <taxon>Thermococci</taxon>
        <taxon>Thermococcales</taxon>
        <taxon>Thermococcaceae</taxon>
        <taxon>Pyrococcus</taxon>
    </lineage>
</organism>
<dbReference type="InterPro" id="IPR027434">
    <property type="entry name" value="Homing_endonucl"/>
</dbReference>
<dbReference type="SUPFAM" id="SSF55608">
    <property type="entry name" value="Homing endonucleases"/>
    <property type="match status" value="2"/>
</dbReference>
<dbReference type="PRINTS" id="PR00379">
    <property type="entry name" value="INTEIN"/>
</dbReference>
<keyword evidence="2" id="KW-0255">Endonuclease</keyword>